<dbReference type="InterPro" id="IPR023696">
    <property type="entry name" value="Ureohydrolase_dom_sf"/>
</dbReference>
<dbReference type="PANTHER" id="PTHR11358">
    <property type="entry name" value="ARGINASE/AGMATINASE"/>
    <property type="match status" value="1"/>
</dbReference>
<evidence type="ECO:0000256" key="2">
    <source>
        <dbReference type="ARBA" id="ARBA00022723"/>
    </source>
</evidence>
<sequence length="287" mass="32459">MFFLEIKADDKNYKKSEFVILPCPYEKTTSYGKGTQKGPEAIIKASKYLEAFDEELAIEPSVAGIYTENPVSISTLYSKTLKTLKNNKRPIILGGEHSLSVEAVRAARKIYPDLSVLCFDAHADLRNKYQGNKQSHACTVRRILEICPVVQVGVRSLSREEFDFAETSGQIKKIFFHNTVHCKPYTVNPLRYTAHDIKKLISLLSKNIYISFDVDVFDPSVMPSTGTPEPGGFFWNDILVLLKQVCKNKNIVGADFVELMPIKNFNAPDYMIAKLIYKLIGYINLQD</sequence>
<evidence type="ECO:0000256" key="3">
    <source>
        <dbReference type="ARBA" id="ARBA00022801"/>
    </source>
</evidence>
<dbReference type="GO" id="GO:0008783">
    <property type="term" value="F:agmatinase activity"/>
    <property type="evidence" value="ECO:0007669"/>
    <property type="project" value="TreeGrafter"/>
</dbReference>
<dbReference type="InterPro" id="IPR005925">
    <property type="entry name" value="Agmatinase-rel"/>
</dbReference>
<dbReference type="PROSITE" id="PS01053">
    <property type="entry name" value="ARGINASE_1"/>
    <property type="match status" value="1"/>
</dbReference>
<dbReference type="Pfam" id="PF00491">
    <property type="entry name" value="Arginase"/>
    <property type="match status" value="1"/>
</dbReference>
<feature type="binding site" evidence="4">
    <location>
        <position position="120"/>
    </location>
    <ligand>
        <name>Mn(2+)</name>
        <dbReference type="ChEBI" id="CHEBI:29035"/>
        <label>1</label>
    </ligand>
</feature>
<dbReference type="EMBL" id="MEUB01000063">
    <property type="protein sequence ID" value="OGC18983.1"/>
    <property type="molecule type" value="Genomic_DNA"/>
</dbReference>
<dbReference type="GO" id="GO:0033389">
    <property type="term" value="P:putrescine biosynthetic process from arginine, via agmatine"/>
    <property type="evidence" value="ECO:0007669"/>
    <property type="project" value="TreeGrafter"/>
</dbReference>
<evidence type="ECO:0000256" key="1">
    <source>
        <dbReference type="ARBA" id="ARBA00009227"/>
    </source>
</evidence>
<comment type="similarity">
    <text evidence="1">Belongs to the arginase family. Agmatinase subfamily.</text>
</comment>
<dbReference type="PIRSF" id="PIRSF036979">
    <property type="entry name" value="Arginase"/>
    <property type="match status" value="1"/>
</dbReference>
<dbReference type="Gene3D" id="3.40.800.10">
    <property type="entry name" value="Ureohydrolase domain"/>
    <property type="match status" value="1"/>
</dbReference>
<reference evidence="6 7" key="1">
    <citation type="journal article" date="2016" name="Nat. Commun.">
        <title>Thousands of microbial genomes shed light on interconnected biogeochemical processes in an aquifer system.</title>
        <authorList>
            <person name="Anantharaman K."/>
            <person name="Brown C.T."/>
            <person name="Hug L.A."/>
            <person name="Sharon I."/>
            <person name="Castelle C.J."/>
            <person name="Probst A.J."/>
            <person name="Thomas B.C."/>
            <person name="Singh A."/>
            <person name="Wilkins M.J."/>
            <person name="Karaoz U."/>
            <person name="Brodie E.L."/>
            <person name="Williams K.H."/>
            <person name="Hubbard S.S."/>
            <person name="Banfield J.F."/>
        </authorList>
    </citation>
    <scope>NUCLEOTIDE SEQUENCE [LARGE SCALE GENOMIC DNA]</scope>
</reference>
<feature type="binding site" evidence="4">
    <location>
        <position position="122"/>
    </location>
    <ligand>
        <name>Mn(2+)</name>
        <dbReference type="ChEBI" id="CHEBI:29035"/>
        <label>1</label>
    </ligand>
</feature>
<organism evidence="6 7">
    <name type="scientific">candidate division WOR-1 bacterium RIFOXYB2_FULL_37_13</name>
    <dbReference type="NCBI Taxonomy" id="1802579"/>
    <lineage>
        <taxon>Bacteria</taxon>
        <taxon>Bacillati</taxon>
        <taxon>Saganbacteria</taxon>
    </lineage>
</organism>
<dbReference type="NCBIfam" id="TIGR01230">
    <property type="entry name" value="agmatinase"/>
    <property type="match status" value="1"/>
</dbReference>
<dbReference type="CDD" id="cd11593">
    <property type="entry name" value="Agmatinase-like_2"/>
    <property type="match status" value="1"/>
</dbReference>
<feature type="binding site" evidence="4">
    <location>
        <position position="213"/>
    </location>
    <ligand>
        <name>Mn(2+)</name>
        <dbReference type="ChEBI" id="CHEBI:29035"/>
        <label>1</label>
    </ligand>
</feature>
<dbReference type="AlphaFoldDB" id="A0A1F4SGZ5"/>
<gene>
    <name evidence="6" type="ORF">A2310_06335</name>
</gene>
<evidence type="ECO:0000256" key="4">
    <source>
        <dbReference type="PIRSR" id="PIRSR036979-1"/>
    </source>
</evidence>
<evidence type="ECO:0000256" key="5">
    <source>
        <dbReference type="RuleBase" id="RU003684"/>
    </source>
</evidence>
<dbReference type="Proteomes" id="UP000178417">
    <property type="component" value="Unassembled WGS sequence"/>
</dbReference>
<evidence type="ECO:0000313" key="6">
    <source>
        <dbReference type="EMBL" id="OGC18983.1"/>
    </source>
</evidence>
<feature type="binding site" evidence="4">
    <location>
        <position position="124"/>
    </location>
    <ligand>
        <name>Mn(2+)</name>
        <dbReference type="ChEBI" id="CHEBI:29035"/>
        <label>2</label>
    </ligand>
</feature>
<proteinExistence type="inferred from homology"/>
<dbReference type="STRING" id="1802579.A2310_06335"/>
<keyword evidence="2 4" id="KW-0479">Metal-binding</keyword>
<keyword evidence="3 5" id="KW-0378">Hydrolase</keyword>
<name>A0A1F4SGZ5_UNCSA</name>
<accession>A0A1F4SGZ5</accession>
<dbReference type="SUPFAM" id="SSF52768">
    <property type="entry name" value="Arginase/deacetylase"/>
    <property type="match status" value="1"/>
</dbReference>
<comment type="cofactor">
    <cofactor evidence="4">
        <name>Mn(2+)</name>
        <dbReference type="ChEBI" id="CHEBI:29035"/>
    </cofactor>
    <text evidence="4">Binds 2 manganese ions per subunit.</text>
</comment>
<feature type="binding site" evidence="4">
    <location>
        <position position="215"/>
    </location>
    <ligand>
        <name>Mn(2+)</name>
        <dbReference type="ChEBI" id="CHEBI:29035"/>
        <label>1</label>
    </ligand>
</feature>
<keyword evidence="4" id="KW-0464">Manganese</keyword>
<comment type="caution">
    <text evidence="6">The sequence shown here is derived from an EMBL/GenBank/DDBJ whole genome shotgun (WGS) entry which is preliminary data.</text>
</comment>
<dbReference type="PROSITE" id="PS51409">
    <property type="entry name" value="ARGINASE_2"/>
    <property type="match status" value="1"/>
</dbReference>
<evidence type="ECO:0000313" key="7">
    <source>
        <dbReference type="Proteomes" id="UP000178417"/>
    </source>
</evidence>
<protein>
    <submittedName>
        <fullName evidence="6">Agmatinase</fullName>
    </submittedName>
</protein>
<dbReference type="GO" id="GO:0046872">
    <property type="term" value="F:metal ion binding"/>
    <property type="evidence" value="ECO:0007669"/>
    <property type="project" value="UniProtKB-KW"/>
</dbReference>
<dbReference type="InterPro" id="IPR006035">
    <property type="entry name" value="Ureohydrolase"/>
</dbReference>
<dbReference type="InterPro" id="IPR020855">
    <property type="entry name" value="Ureohydrolase_Mn_BS"/>
</dbReference>
<feature type="binding site" evidence="4">
    <location>
        <position position="97"/>
    </location>
    <ligand>
        <name>Mn(2+)</name>
        <dbReference type="ChEBI" id="CHEBI:29035"/>
        <label>1</label>
    </ligand>
</feature>
<dbReference type="PRINTS" id="PR00116">
    <property type="entry name" value="ARGINASE"/>
</dbReference>
<dbReference type="PANTHER" id="PTHR11358:SF26">
    <property type="entry name" value="GUANIDINO ACID HYDROLASE, MITOCHONDRIAL"/>
    <property type="match status" value="1"/>
</dbReference>